<evidence type="ECO:0000313" key="3">
    <source>
        <dbReference type="Proteomes" id="UP000430670"/>
    </source>
</evidence>
<evidence type="ECO:0000313" key="2">
    <source>
        <dbReference type="EMBL" id="MTV47745.1"/>
    </source>
</evidence>
<feature type="coiled-coil region" evidence="1">
    <location>
        <begin position="68"/>
        <end position="95"/>
    </location>
</feature>
<dbReference type="AlphaFoldDB" id="A0A6I3SDH3"/>
<name>A0A6I3SDH3_HELMO</name>
<dbReference type="Proteomes" id="UP000430670">
    <property type="component" value="Unassembled WGS sequence"/>
</dbReference>
<reference evidence="2 3" key="1">
    <citation type="submission" date="2019-11" db="EMBL/GenBank/DDBJ databases">
        <title>Whole-genome sequence of a the green, strictly anaerobic photosynthetic bacterium Heliobacillus mobilis DSM 6151.</title>
        <authorList>
            <person name="Kyndt J.A."/>
            <person name="Meyer T.E."/>
        </authorList>
    </citation>
    <scope>NUCLEOTIDE SEQUENCE [LARGE SCALE GENOMIC DNA]</scope>
    <source>
        <strain evidence="2 3">DSM 6151</strain>
    </source>
</reference>
<accession>A0A6I3SDH3</accession>
<dbReference type="OrthoDB" id="1797434at2"/>
<proteinExistence type="predicted"/>
<keyword evidence="3" id="KW-1185">Reference proteome</keyword>
<organism evidence="2 3">
    <name type="scientific">Heliobacterium mobile</name>
    <name type="common">Heliobacillus mobilis</name>
    <dbReference type="NCBI Taxonomy" id="28064"/>
    <lineage>
        <taxon>Bacteria</taxon>
        <taxon>Bacillati</taxon>
        <taxon>Bacillota</taxon>
        <taxon>Clostridia</taxon>
        <taxon>Eubacteriales</taxon>
        <taxon>Heliobacteriaceae</taxon>
        <taxon>Heliobacterium</taxon>
    </lineage>
</organism>
<gene>
    <name evidence="2" type="ORF">GJ688_01950</name>
</gene>
<comment type="caution">
    <text evidence="2">The sequence shown here is derived from an EMBL/GenBank/DDBJ whole genome shotgun (WGS) entry which is preliminary data.</text>
</comment>
<protein>
    <submittedName>
        <fullName evidence="2">ArpU family transcriptional regulator</fullName>
    </submittedName>
</protein>
<dbReference type="InterPro" id="IPR006524">
    <property type="entry name" value="ArpU-like"/>
</dbReference>
<dbReference type="EMBL" id="WNKU01000001">
    <property type="protein sequence ID" value="MTV47745.1"/>
    <property type="molecule type" value="Genomic_DNA"/>
</dbReference>
<keyword evidence="1" id="KW-0175">Coiled coil</keyword>
<evidence type="ECO:0000256" key="1">
    <source>
        <dbReference type="SAM" id="Coils"/>
    </source>
</evidence>
<sequence length="152" mass="18008">MKQLRFILPEIDREATRKKVEEALETARIYKQIGFVRREMKQTPSYEPRFHGATNAVGKPAEECAVWNVDTEERLRSLTERVEQAVSRLGRTEREIIEKRYLEDEETFDYQVWSEIGMSERTYYRAKSRAFYKLAFMLCLEVYTPLPEVAIG</sequence>
<dbReference type="NCBIfam" id="TIGR01637">
    <property type="entry name" value="phage_arpU"/>
    <property type="match status" value="1"/>
</dbReference>